<dbReference type="Pfam" id="PF09619">
    <property type="entry name" value="YscW"/>
    <property type="match status" value="1"/>
</dbReference>
<protein>
    <submittedName>
        <fullName evidence="2">META domain-containing protein</fullName>
    </submittedName>
</protein>
<reference evidence="2 3" key="1">
    <citation type="submission" date="2020-04" db="EMBL/GenBank/DDBJ databases">
        <title>Description of novel Gluconacetobacter.</title>
        <authorList>
            <person name="Sombolestani A."/>
        </authorList>
    </citation>
    <scope>NUCLEOTIDE SEQUENCE [LARGE SCALE GENOMIC DNA]</scope>
    <source>
        <strain evidence="2 3">LMG 27724</strain>
    </source>
</reference>
<keyword evidence="3" id="KW-1185">Reference proteome</keyword>
<dbReference type="InterPro" id="IPR005184">
    <property type="entry name" value="DUF306_Meta_HslJ"/>
</dbReference>
<dbReference type="InterPro" id="IPR039366">
    <property type="entry name" value="Pilotin"/>
</dbReference>
<proteinExistence type="predicted"/>
<comment type="caution">
    <text evidence="2">The sequence shown here is derived from an EMBL/GenBank/DDBJ whole genome shotgun (WGS) entry which is preliminary data.</text>
</comment>
<dbReference type="PANTHER" id="PTHR38013">
    <property type="entry name" value="GLYCOPROTEIN/POLYSACCHARIDE METABOLISM"/>
    <property type="match status" value="1"/>
</dbReference>
<dbReference type="Gene3D" id="2.40.128.270">
    <property type="match status" value="1"/>
</dbReference>
<dbReference type="AlphaFoldDB" id="A0A7W4P1N7"/>
<dbReference type="PANTHER" id="PTHR38013:SF1">
    <property type="entry name" value="GLYCOPROTEIN_POLYSACCHARIDE METABOLISM"/>
    <property type="match status" value="1"/>
</dbReference>
<dbReference type="EMBL" id="JABEQE010000030">
    <property type="protein sequence ID" value="MBB2174132.1"/>
    <property type="molecule type" value="Genomic_DNA"/>
</dbReference>
<evidence type="ECO:0000313" key="3">
    <source>
        <dbReference type="Proteomes" id="UP000577891"/>
    </source>
</evidence>
<evidence type="ECO:0000313" key="2">
    <source>
        <dbReference type="EMBL" id="MBB2174132.1"/>
    </source>
</evidence>
<name>A0A7W4P1N7_9PROT</name>
<dbReference type="Proteomes" id="UP000577891">
    <property type="component" value="Unassembled WGS sequence"/>
</dbReference>
<accession>A0A7W4P1N7</accession>
<feature type="domain" description="DUF306" evidence="1">
    <location>
        <begin position="111"/>
        <end position="220"/>
    </location>
</feature>
<evidence type="ECO:0000259" key="1">
    <source>
        <dbReference type="Pfam" id="PF03724"/>
    </source>
</evidence>
<dbReference type="Pfam" id="PF03724">
    <property type="entry name" value="META"/>
    <property type="match status" value="1"/>
</dbReference>
<dbReference type="InterPro" id="IPR053196">
    <property type="entry name" value="Lipoprotein_YbaY-like"/>
</dbReference>
<dbReference type="InterPro" id="IPR038670">
    <property type="entry name" value="HslJ-like_sf"/>
</dbReference>
<sequence length="223" mass="23931">MNLSGTVSYRERIALPPAVVEVRLIDASLADAPSTTVASTTIRTDRQVPIPYRLRFDRKAIRPGHRYALQATISVAGRVWFTTTTVYPVLAGGRDDTDLVLERVQAPPTTAALPAGDWRALTVQGQDITGDPQATLEIATDGAVSGTGGCNRIAGKVTVTGDRIAFGQMAVTDMACMPASTMEQERRFLKALDAAVSWHVGPRGDRMALLDATGEPLLVLERM</sequence>
<organism evidence="2 3">
    <name type="scientific">Gluconacetobacter asukensis</name>
    <dbReference type="NCBI Taxonomy" id="1017181"/>
    <lineage>
        <taxon>Bacteria</taxon>
        <taxon>Pseudomonadati</taxon>
        <taxon>Pseudomonadota</taxon>
        <taxon>Alphaproteobacteria</taxon>
        <taxon>Acetobacterales</taxon>
        <taxon>Acetobacteraceae</taxon>
        <taxon>Gluconacetobacter</taxon>
    </lineage>
</organism>
<gene>
    <name evidence="2" type="ORF">HLH35_18805</name>
</gene>